<dbReference type="InParanoid" id="E0W2V2"/>
<evidence type="ECO:0000256" key="3">
    <source>
        <dbReference type="ARBA" id="ARBA00022723"/>
    </source>
</evidence>
<dbReference type="GO" id="GO:0006879">
    <property type="term" value="P:intracellular iron ion homeostasis"/>
    <property type="evidence" value="ECO:0007669"/>
    <property type="project" value="UniProtKB-KW"/>
</dbReference>
<dbReference type="KEGG" id="phu:Phum_PHUM597350"/>
<dbReference type="OrthoDB" id="6363126at2759"/>
<feature type="chain" id="PRO_5011412840" description="Ferritin" evidence="6">
    <location>
        <begin position="18"/>
        <end position="220"/>
    </location>
</feature>
<evidence type="ECO:0000256" key="4">
    <source>
        <dbReference type="ARBA" id="ARBA00023004"/>
    </source>
</evidence>
<accession>E0W2V2</accession>
<comment type="function">
    <text evidence="5">Stores iron in a soluble, non-toxic, readily available form. Important for iron homeostasis. Iron is taken up in the ferrous form and deposited as ferric hydroxides after oxidation.</text>
</comment>
<keyword evidence="10" id="KW-1185">Reference proteome</keyword>
<dbReference type="PANTHER" id="PTHR11431">
    <property type="entry name" value="FERRITIN"/>
    <property type="match status" value="1"/>
</dbReference>
<dbReference type="SUPFAM" id="SSF47240">
    <property type="entry name" value="Ferritin-like"/>
    <property type="match status" value="1"/>
</dbReference>
<dbReference type="RefSeq" id="XP_002432696.1">
    <property type="nucleotide sequence ID" value="XM_002432651.1"/>
</dbReference>
<dbReference type="STRING" id="121224.E0W2V2"/>
<dbReference type="InterPro" id="IPR008331">
    <property type="entry name" value="Ferritin_DPS_dom"/>
</dbReference>
<keyword evidence="3 5" id="KW-0479">Metal-binding</keyword>
<reference evidence="8" key="1">
    <citation type="submission" date="2007-04" db="EMBL/GenBank/DDBJ databases">
        <title>Annotation of Pediculus humanus corporis strain USDA.</title>
        <authorList>
            <person name="Kirkness E."/>
            <person name="Hannick L."/>
            <person name="Hass B."/>
            <person name="Bruggner R."/>
            <person name="Lawson D."/>
            <person name="Bidwell S."/>
            <person name="Joardar V."/>
            <person name="Caler E."/>
            <person name="Walenz B."/>
            <person name="Inman J."/>
            <person name="Schobel S."/>
            <person name="Galinsky K."/>
            <person name="Amedeo P."/>
            <person name="Strausberg R."/>
        </authorList>
    </citation>
    <scope>NUCLEOTIDE SEQUENCE</scope>
    <source>
        <strain evidence="8">USDA</strain>
    </source>
</reference>
<feature type="signal peptide" evidence="6">
    <location>
        <begin position="1"/>
        <end position="17"/>
    </location>
</feature>
<dbReference type="Pfam" id="PF00210">
    <property type="entry name" value="Ferritin"/>
    <property type="match status" value="1"/>
</dbReference>
<dbReference type="PANTHER" id="PTHR11431:SF51">
    <property type="entry name" value="FERRITIN"/>
    <property type="match status" value="1"/>
</dbReference>
<dbReference type="EnsemblMetazoa" id="PHUM597350-RA">
    <property type="protein sequence ID" value="PHUM597350-PA"/>
    <property type="gene ID" value="PHUM597350"/>
</dbReference>
<dbReference type="GO" id="GO:0006826">
    <property type="term" value="P:iron ion transport"/>
    <property type="evidence" value="ECO:0007669"/>
    <property type="project" value="InterPro"/>
</dbReference>
<gene>
    <name evidence="9" type="primary">8236831</name>
    <name evidence="8" type="ORF">Phum_PHUM597350</name>
</gene>
<keyword evidence="6" id="KW-0732">Signal</keyword>
<reference evidence="9" key="3">
    <citation type="submission" date="2020-05" db="UniProtKB">
        <authorList>
            <consortium name="EnsemblMetazoa"/>
        </authorList>
    </citation>
    <scope>IDENTIFICATION</scope>
    <source>
        <strain evidence="9">USDA</strain>
    </source>
</reference>
<dbReference type="AlphaFoldDB" id="E0W2V2"/>
<name>E0W2V2_PEDHC</name>
<dbReference type="OMA" id="MSTHFGN"/>
<dbReference type="PROSITE" id="PS50905">
    <property type="entry name" value="FERRITIN_LIKE"/>
    <property type="match status" value="1"/>
</dbReference>
<proteinExistence type="inferred from homology"/>
<dbReference type="GeneID" id="8236831"/>
<evidence type="ECO:0000256" key="1">
    <source>
        <dbReference type="ARBA" id="ARBA00007513"/>
    </source>
</evidence>
<dbReference type="Proteomes" id="UP000009046">
    <property type="component" value="Unassembled WGS sequence"/>
</dbReference>
<dbReference type="InterPro" id="IPR009040">
    <property type="entry name" value="Ferritin-like_diiron"/>
</dbReference>
<dbReference type="EMBL" id="AAZO01007285">
    <property type="status" value="NOT_ANNOTATED_CDS"/>
    <property type="molecule type" value="Genomic_DNA"/>
</dbReference>
<keyword evidence="4 5" id="KW-0408">Iron</keyword>
<evidence type="ECO:0000256" key="5">
    <source>
        <dbReference type="RuleBase" id="RU361145"/>
    </source>
</evidence>
<dbReference type="GO" id="GO:0005737">
    <property type="term" value="C:cytoplasm"/>
    <property type="evidence" value="ECO:0007669"/>
    <property type="project" value="TreeGrafter"/>
</dbReference>
<dbReference type="EMBL" id="AAZO01007286">
    <property type="status" value="NOT_ANNOTATED_CDS"/>
    <property type="molecule type" value="Genomic_DNA"/>
</dbReference>
<dbReference type="InterPro" id="IPR012347">
    <property type="entry name" value="Ferritin-like"/>
</dbReference>
<dbReference type="HOGENOM" id="CLU_106438_0_0_1"/>
<evidence type="ECO:0000256" key="2">
    <source>
        <dbReference type="ARBA" id="ARBA00022434"/>
    </source>
</evidence>
<dbReference type="Gene3D" id="1.20.1260.10">
    <property type="match status" value="1"/>
</dbReference>
<reference evidence="8" key="2">
    <citation type="submission" date="2007-04" db="EMBL/GenBank/DDBJ databases">
        <title>The genome of the human body louse.</title>
        <authorList>
            <consortium name="The Human Body Louse Genome Consortium"/>
            <person name="Kirkness E."/>
            <person name="Walenz B."/>
            <person name="Hass B."/>
            <person name="Bruggner R."/>
            <person name="Strausberg R."/>
        </authorList>
    </citation>
    <scope>NUCLEOTIDE SEQUENCE</scope>
    <source>
        <strain evidence="8">USDA</strain>
    </source>
</reference>
<dbReference type="CTD" id="8236831"/>
<feature type="domain" description="Ferritin-like diiron" evidence="7">
    <location>
        <begin position="45"/>
        <end position="199"/>
    </location>
</feature>
<dbReference type="VEuPathDB" id="VectorBase:PHUM597350"/>
<organism>
    <name type="scientific">Pediculus humanus subsp. corporis</name>
    <name type="common">Body louse</name>
    <dbReference type="NCBI Taxonomy" id="121224"/>
    <lineage>
        <taxon>Eukaryota</taxon>
        <taxon>Metazoa</taxon>
        <taxon>Ecdysozoa</taxon>
        <taxon>Arthropoda</taxon>
        <taxon>Hexapoda</taxon>
        <taxon>Insecta</taxon>
        <taxon>Pterygota</taxon>
        <taxon>Neoptera</taxon>
        <taxon>Paraneoptera</taxon>
        <taxon>Psocodea</taxon>
        <taxon>Troctomorpha</taxon>
        <taxon>Phthiraptera</taxon>
        <taxon>Anoplura</taxon>
        <taxon>Pediculidae</taxon>
        <taxon>Pediculus</taxon>
    </lineage>
</organism>
<evidence type="ECO:0000313" key="10">
    <source>
        <dbReference type="Proteomes" id="UP000009046"/>
    </source>
</evidence>
<sequence>MKLLLIFVVAIFGIVFAEDEFCYNDVVAACKPAGTEELVNCNARYGGINSVEYDLQSFANKHLTHSFQYLLLSSHFGNYEKNRMGFSKLFRKLSDSTWSEGIELIKYLTKRGGSMDFKSKRQEDTLTETQNDTYELYELESLAKALDIQKSFATEANRIHTQAVEDAEVQSHVQNEFVHKFRDTIRELSGHTNDLKNLMASSKQNSLHVYLFDEYLQKLY</sequence>
<evidence type="ECO:0000313" key="9">
    <source>
        <dbReference type="EnsemblMetazoa" id="PHUM597350-PA"/>
    </source>
</evidence>
<keyword evidence="2 5" id="KW-0409">Iron storage</keyword>
<dbReference type="GO" id="GO:0008198">
    <property type="term" value="F:ferrous iron binding"/>
    <property type="evidence" value="ECO:0007669"/>
    <property type="project" value="TreeGrafter"/>
</dbReference>
<protein>
    <recommendedName>
        <fullName evidence="5">Ferritin</fullName>
    </recommendedName>
</protein>
<dbReference type="EMBL" id="DS235879">
    <property type="protein sequence ID" value="EEB19958.1"/>
    <property type="molecule type" value="Genomic_DNA"/>
</dbReference>
<evidence type="ECO:0000256" key="6">
    <source>
        <dbReference type="SAM" id="SignalP"/>
    </source>
</evidence>
<dbReference type="GO" id="GO:0008199">
    <property type="term" value="F:ferric iron binding"/>
    <property type="evidence" value="ECO:0007669"/>
    <property type="project" value="InterPro"/>
</dbReference>
<dbReference type="FunCoup" id="E0W2V2">
    <property type="interactions" value="22"/>
</dbReference>
<comment type="similarity">
    <text evidence="1 5">Belongs to the ferritin family.</text>
</comment>
<dbReference type="InterPro" id="IPR001519">
    <property type="entry name" value="Ferritin"/>
</dbReference>
<evidence type="ECO:0000313" key="8">
    <source>
        <dbReference type="EMBL" id="EEB19958.1"/>
    </source>
</evidence>
<dbReference type="InterPro" id="IPR009078">
    <property type="entry name" value="Ferritin-like_SF"/>
</dbReference>
<dbReference type="CDD" id="cd01056">
    <property type="entry name" value="Euk_Ferritin"/>
    <property type="match status" value="1"/>
</dbReference>
<evidence type="ECO:0000259" key="7">
    <source>
        <dbReference type="PROSITE" id="PS50905"/>
    </source>
</evidence>
<dbReference type="eggNOG" id="KOG2332">
    <property type="taxonomic scope" value="Eukaryota"/>
</dbReference>